<dbReference type="PANTHER" id="PTHR12064:SF97">
    <property type="entry name" value="METAL TRANSPORTER CNNM-5"/>
    <property type="match status" value="1"/>
</dbReference>
<dbReference type="GO" id="GO:0016020">
    <property type="term" value="C:membrane"/>
    <property type="evidence" value="ECO:0007669"/>
    <property type="project" value="UniProtKB-UniRule"/>
</dbReference>
<feature type="region of interest" description="Disordered" evidence="3">
    <location>
        <begin position="153"/>
        <end position="174"/>
    </location>
</feature>
<organism evidence="5 6">
    <name type="scientific">Tetrabaena socialis</name>
    <dbReference type="NCBI Taxonomy" id="47790"/>
    <lineage>
        <taxon>Eukaryota</taxon>
        <taxon>Viridiplantae</taxon>
        <taxon>Chlorophyta</taxon>
        <taxon>core chlorophytes</taxon>
        <taxon>Chlorophyceae</taxon>
        <taxon>CS clade</taxon>
        <taxon>Chlamydomonadales</taxon>
        <taxon>Tetrabaenaceae</taxon>
        <taxon>Tetrabaena</taxon>
    </lineage>
</organism>
<dbReference type="InterPro" id="IPR002550">
    <property type="entry name" value="CNNM"/>
</dbReference>
<evidence type="ECO:0000256" key="2">
    <source>
        <dbReference type="PROSITE-ProRule" id="PRU01193"/>
    </source>
</evidence>
<proteinExistence type="predicted"/>
<accession>A0A2J7ZPJ2</accession>
<feature type="compositionally biased region" description="Gly residues" evidence="3">
    <location>
        <begin position="156"/>
        <end position="165"/>
    </location>
</feature>
<dbReference type="PANTHER" id="PTHR12064">
    <property type="entry name" value="METAL TRANSPORTER CNNM"/>
    <property type="match status" value="1"/>
</dbReference>
<dbReference type="PROSITE" id="PS51846">
    <property type="entry name" value="CNNM"/>
    <property type="match status" value="1"/>
</dbReference>
<evidence type="ECO:0000256" key="1">
    <source>
        <dbReference type="ARBA" id="ARBA00022737"/>
    </source>
</evidence>
<name>A0A2J7ZPJ2_9CHLO</name>
<feature type="domain" description="CNNM transmembrane" evidence="4">
    <location>
        <begin position="1"/>
        <end position="163"/>
    </location>
</feature>
<reference evidence="5 6" key="1">
    <citation type="journal article" date="2017" name="Mol. Biol. Evol.">
        <title>The 4-celled Tetrabaena socialis nuclear genome reveals the essential components for genetic control of cell number at the origin of multicellularity in the volvocine lineage.</title>
        <authorList>
            <person name="Featherston J."/>
            <person name="Arakaki Y."/>
            <person name="Hanschen E.R."/>
            <person name="Ferris P.J."/>
            <person name="Michod R.E."/>
            <person name="Olson B.J.S.C."/>
            <person name="Nozaki H."/>
            <person name="Durand P.M."/>
        </authorList>
    </citation>
    <scope>NUCLEOTIDE SEQUENCE [LARGE SCALE GENOMIC DNA]</scope>
    <source>
        <strain evidence="5 6">NIES-571</strain>
    </source>
</reference>
<keyword evidence="2" id="KW-1133">Transmembrane helix</keyword>
<evidence type="ECO:0000259" key="4">
    <source>
        <dbReference type="PROSITE" id="PS51846"/>
    </source>
</evidence>
<dbReference type="EMBL" id="PGGS01000702">
    <property type="protein sequence ID" value="PNH02194.1"/>
    <property type="molecule type" value="Genomic_DNA"/>
</dbReference>
<dbReference type="AlphaFoldDB" id="A0A2J7ZPJ2"/>
<keyword evidence="1" id="KW-0677">Repeat</keyword>
<dbReference type="Pfam" id="PF01595">
    <property type="entry name" value="CNNM"/>
    <property type="match status" value="1"/>
</dbReference>
<keyword evidence="2" id="KW-0812">Transmembrane</keyword>
<protein>
    <recommendedName>
        <fullName evidence="4">CNNM transmembrane domain-containing protein</fullName>
    </recommendedName>
</protein>
<keyword evidence="2" id="KW-0472">Membrane</keyword>
<evidence type="ECO:0000313" key="6">
    <source>
        <dbReference type="Proteomes" id="UP000236333"/>
    </source>
</evidence>
<sequence>MAGLMSGLTLGLLSLDAVDLEVLLRSGSAKEQKWVKKVMPIVSNGHFLLVTLLLCNAVSMEALPLFLDKLADPVTAVVVSVTAVLFFGEIIPQSVCSRYGLAIGANLAPLVRLLMWLCSPIAWPMGRLLDLVLGPDHHTIFRRRQLKELVRWGSPRGAGRGGGQGASTAPQAGS</sequence>
<keyword evidence="6" id="KW-1185">Reference proteome</keyword>
<dbReference type="GO" id="GO:0030026">
    <property type="term" value="P:intracellular manganese ion homeostasis"/>
    <property type="evidence" value="ECO:0007669"/>
    <property type="project" value="TreeGrafter"/>
</dbReference>
<dbReference type="GO" id="GO:0010960">
    <property type="term" value="P:magnesium ion homeostasis"/>
    <property type="evidence" value="ECO:0007669"/>
    <property type="project" value="InterPro"/>
</dbReference>
<dbReference type="InterPro" id="IPR045095">
    <property type="entry name" value="ACDP"/>
</dbReference>
<dbReference type="OrthoDB" id="5353557at2759"/>
<evidence type="ECO:0000256" key="3">
    <source>
        <dbReference type="SAM" id="MobiDB-lite"/>
    </source>
</evidence>
<dbReference type="Proteomes" id="UP000236333">
    <property type="component" value="Unassembled WGS sequence"/>
</dbReference>
<evidence type="ECO:0000313" key="5">
    <source>
        <dbReference type="EMBL" id="PNH02194.1"/>
    </source>
</evidence>
<comment type="caution">
    <text evidence="5">The sequence shown here is derived from an EMBL/GenBank/DDBJ whole genome shotgun (WGS) entry which is preliminary data.</text>
</comment>
<gene>
    <name evidence="5" type="ORF">TSOC_011858</name>
</gene>
<dbReference type="GO" id="GO:0005737">
    <property type="term" value="C:cytoplasm"/>
    <property type="evidence" value="ECO:0007669"/>
    <property type="project" value="TreeGrafter"/>
</dbReference>